<keyword evidence="2" id="KW-0472">Membrane</keyword>
<organism evidence="3 4">
    <name type="scientific">Porphyridium purpureum</name>
    <name type="common">Red alga</name>
    <name type="synonym">Porphyridium cruentum</name>
    <dbReference type="NCBI Taxonomy" id="35688"/>
    <lineage>
        <taxon>Eukaryota</taxon>
        <taxon>Rhodophyta</taxon>
        <taxon>Bangiophyceae</taxon>
        <taxon>Porphyridiales</taxon>
        <taxon>Porphyridiaceae</taxon>
        <taxon>Porphyridium</taxon>
    </lineage>
</organism>
<proteinExistence type="predicted"/>
<reference evidence="4" key="1">
    <citation type="journal article" date="2019" name="Nat. Commun.">
        <title>Expansion of phycobilisome linker gene families in mesophilic red algae.</title>
        <authorList>
            <person name="Lee J."/>
            <person name="Kim D."/>
            <person name="Bhattacharya D."/>
            <person name="Yoon H.S."/>
        </authorList>
    </citation>
    <scope>NUCLEOTIDE SEQUENCE [LARGE SCALE GENOMIC DNA]</scope>
    <source>
        <strain evidence="4">CCMP 1328</strain>
    </source>
</reference>
<feature type="compositionally biased region" description="Polar residues" evidence="1">
    <location>
        <begin position="176"/>
        <end position="190"/>
    </location>
</feature>
<gene>
    <name evidence="3" type="ORF">FVE85_0063</name>
</gene>
<accession>A0A5J4Z031</accession>
<dbReference type="EMBL" id="VRMN01000002">
    <property type="protein sequence ID" value="KAA8496334.1"/>
    <property type="molecule type" value="Genomic_DNA"/>
</dbReference>
<dbReference type="AlphaFoldDB" id="A0A5J4Z031"/>
<sequence length="315" mass="34771">MKGLGCTVKCGRRCTAAGSKVFVAWRERGVRLRLEARRVVGGAGGLVCALTTRAARWRAHLHMWSRVGRQGLRVAPRVSWSLRDAHRRVRQGLATGPHDDADGSRHGVRPIPSLIDELISPRLAKMRESRTKLPREQDPLMDKKAQLMAENLRRHGDRLAKDEALGRSYRKGSYGQYGSVSTTAGEQPSLPQAGDAGAASEQVVMPEKKMSKSEKLKFMYKNYGLVFMVYWTGAWVASGLTVYAGVKYFGHEATLAFIKSCGAERIVDLDQYLTNPALINVGVTVVTNELLEFARFPIVLATMPRVARLVGAVPK</sequence>
<evidence type="ECO:0000256" key="2">
    <source>
        <dbReference type="SAM" id="Phobius"/>
    </source>
</evidence>
<evidence type="ECO:0000313" key="3">
    <source>
        <dbReference type="EMBL" id="KAA8496334.1"/>
    </source>
</evidence>
<name>A0A5J4Z031_PORPP</name>
<evidence type="ECO:0000313" key="4">
    <source>
        <dbReference type="Proteomes" id="UP000324585"/>
    </source>
</evidence>
<dbReference type="Proteomes" id="UP000324585">
    <property type="component" value="Unassembled WGS sequence"/>
</dbReference>
<feature type="region of interest" description="Disordered" evidence="1">
    <location>
        <begin position="176"/>
        <end position="204"/>
    </location>
</feature>
<keyword evidence="2" id="KW-1133">Transmembrane helix</keyword>
<keyword evidence="4" id="KW-1185">Reference proteome</keyword>
<feature type="transmembrane region" description="Helical" evidence="2">
    <location>
        <begin position="223"/>
        <end position="246"/>
    </location>
</feature>
<keyword evidence="2" id="KW-0812">Transmembrane</keyword>
<protein>
    <recommendedName>
        <fullName evidence="5">DUF1279 domain-containing protein</fullName>
    </recommendedName>
</protein>
<evidence type="ECO:0000256" key="1">
    <source>
        <dbReference type="SAM" id="MobiDB-lite"/>
    </source>
</evidence>
<evidence type="ECO:0008006" key="5">
    <source>
        <dbReference type="Google" id="ProtNLM"/>
    </source>
</evidence>
<comment type="caution">
    <text evidence="3">The sequence shown here is derived from an EMBL/GenBank/DDBJ whole genome shotgun (WGS) entry which is preliminary data.</text>
</comment>